<accession>A0A9Q9D9J9</accession>
<proteinExistence type="inferred from homology"/>
<dbReference type="CDD" id="cd08896">
    <property type="entry name" value="SRPBCC_CalC_Aha1-like_3"/>
    <property type="match status" value="1"/>
</dbReference>
<organism evidence="3 4">
    <name type="scientific">Ensifer adhaerens</name>
    <name type="common">Sinorhizobium morelense</name>
    <dbReference type="NCBI Taxonomy" id="106592"/>
    <lineage>
        <taxon>Bacteria</taxon>
        <taxon>Pseudomonadati</taxon>
        <taxon>Pseudomonadota</taxon>
        <taxon>Alphaproteobacteria</taxon>
        <taxon>Hyphomicrobiales</taxon>
        <taxon>Rhizobiaceae</taxon>
        <taxon>Sinorhizobium/Ensifer group</taxon>
        <taxon>Ensifer</taxon>
    </lineage>
</organism>
<comment type="similarity">
    <text evidence="1">Belongs to the AHA1 family.</text>
</comment>
<feature type="domain" description="Activator of Hsp90 ATPase homologue 1/2-like C-terminal" evidence="2">
    <location>
        <begin position="18"/>
        <end position="155"/>
    </location>
</feature>
<dbReference type="EMBL" id="CP098807">
    <property type="protein sequence ID" value="USJ23214.1"/>
    <property type="molecule type" value="Genomic_DNA"/>
</dbReference>
<reference evidence="3" key="1">
    <citation type="submission" date="2022-06" db="EMBL/GenBank/DDBJ databases">
        <title>Physiological and biochemical characterization and genomic elucidation of a strain of the genus Ensifer adhaerens M8 that combines arsenic oxidation and chromium reduction.</title>
        <authorList>
            <person name="Li X."/>
            <person name="Yu c."/>
        </authorList>
    </citation>
    <scope>NUCLEOTIDE SEQUENCE</scope>
    <source>
        <strain evidence="3">M8</strain>
    </source>
</reference>
<dbReference type="AlphaFoldDB" id="A0A9Q9D9J9"/>
<evidence type="ECO:0000313" key="3">
    <source>
        <dbReference type="EMBL" id="USJ23214.1"/>
    </source>
</evidence>
<dbReference type="Gene3D" id="3.30.530.20">
    <property type="match status" value="1"/>
</dbReference>
<evidence type="ECO:0000313" key="4">
    <source>
        <dbReference type="Proteomes" id="UP001055460"/>
    </source>
</evidence>
<dbReference type="OrthoDB" id="9805228at2"/>
<sequence>MIRSPDPELDLTMARIIKAPRATVWRAWSDPSRLEQWWVPEPARCKVIDMDLRPGGSFVTRISEGGGAFLPHIDACFLAVDELSRIVFTDTLVAGWRPAENAFMTAIITLSDHPAGTEYAAHVMHRSGAGRKMHEEMGFHDGWGTVAGQLARFVEQTH</sequence>
<evidence type="ECO:0000256" key="1">
    <source>
        <dbReference type="ARBA" id="ARBA00006817"/>
    </source>
</evidence>
<dbReference type="InterPro" id="IPR013538">
    <property type="entry name" value="ASHA1/2-like_C"/>
</dbReference>
<protein>
    <submittedName>
        <fullName evidence="3">SRPBCC family protein</fullName>
    </submittedName>
</protein>
<dbReference type="SUPFAM" id="SSF55961">
    <property type="entry name" value="Bet v1-like"/>
    <property type="match status" value="1"/>
</dbReference>
<gene>
    <name evidence="3" type="ORF">NE863_18350</name>
</gene>
<dbReference type="Proteomes" id="UP001055460">
    <property type="component" value="Chromosome"/>
</dbReference>
<name>A0A9Q9D9J9_ENSAD</name>
<dbReference type="InterPro" id="IPR023393">
    <property type="entry name" value="START-like_dom_sf"/>
</dbReference>
<dbReference type="RefSeq" id="WP_090296408.1">
    <property type="nucleotide sequence ID" value="NZ_CAXURO020000001.1"/>
</dbReference>
<evidence type="ECO:0000259" key="2">
    <source>
        <dbReference type="Pfam" id="PF08327"/>
    </source>
</evidence>
<dbReference type="Pfam" id="PF08327">
    <property type="entry name" value="AHSA1"/>
    <property type="match status" value="1"/>
</dbReference>